<feature type="domain" description="Exonuclease" evidence="1">
    <location>
        <begin position="13"/>
        <end position="179"/>
    </location>
</feature>
<keyword evidence="3" id="KW-1185">Reference proteome</keyword>
<dbReference type="GO" id="GO:0003676">
    <property type="term" value="F:nucleic acid binding"/>
    <property type="evidence" value="ECO:0007669"/>
    <property type="project" value="InterPro"/>
</dbReference>
<sequence>MQVRLTSLTLARPLAVLDMETTGVDPARDRVVEFAVLKIAPDGRSQLCHQRVRPGVPIPPAATAVHGITDAAVAATPPFRAIARSLAGFLADADLAGFGIAGFDLPVLAAEFARAGVEFRVGGRAVLDALTVYHRMEPRDLTAAVKFYLGRAHPRAHAAAADVRAAAAVLDAQVGAYGLPPAPAALHATLVEVDVARRFRRDAAGRVTFAFGKHAGRPLAAVARTDPGYLDWMLGQGFLDDVRDLVREALGGRPASPGRQNPANA</sequence>
<dbReference type="OrthoDB" id="9803913at2"/>
<dbReference type="SMART" id="SM00479">
    <property type="entry name" value="EXOIII"/>
    <property type="match status" value="1"/>
</dbReference>
<organism evidence="2 3">
    <name type="scientific">Fimbriiglobus ruber</name>
    <dbReference type="NCBI Taxonomy" id="1908690"/>
    <lineage>
        <taxon>Bacteria</taxon>
        <taxon>Pseudomonadati</taxon>
        <taxon>Planctomycetota</taxon>
        <taxon>Planctomycetia</taxon>
        <taxon>Gemmatales</taxon>
        <taxon>Gemmataceae</taxon>
        <taxon>Fimbriiglobus</taxon>
    </lineage>
</organism>
<name>A0A225DYL4_9BACT</name>
<dbReference type="SUPFAM" id="SSF53098">
    <property type="entry name" value="Ribonuclease H-like"/>
    <property type="match status" value="1"/>
</dbReference>
<comment type="caution">
    <text evidence="2">The sequence shown here is derived from an EMBL/GenBank/DDBJ whole genome shotgun (WGS) entry which is preliminary data.</text>
</comment>
<dbReference type="InterPro" id="IPR036397">
    <property type="entry name" value="RNaseH_sf"/>
</dbReference>
<dbReference type="Proteomes" id="UP000214646">
    <property type="component" value="Unassembled WGS sequence"/>
</dbReference>
<dbReference type="Pfam" id="PF20600">
    <property type="entry name" value="ExoX-like_C"/>
    <property type="match status" value="1"/>
</dbReference>
<dbReference type="GO" id="GO:0005829">
    <property type="term" value="C:cytosol"/>
    <property type="evidence" value="ECO:0007669"/>
    <property type="project" value="TreeGrafter"/>
</dbReference>
<dbReference type="Gene3D" id="3.30.420.10">
    <property type="entry name" value="Ribonuclease H-like superfamily/Ribonuclease H"/>
    <property type="match status" value="1"/>
</dbReference>
<evidence type="ECO:0000313" key="3">
    <source>
        <dbReference type="Proteomes" id="UP000214646"/>
    </source>
</evidence>
<dbReference type="EMBL" id="NIDE01000006">
    <property type="protein sequence ID" value="OWK41227.1"/>
    <property type="molecule type" value="Genomic_DNA"/>
</dbReference>
<reference evidence="3" key="1">
    <citation type="submission" date="2017-06" db="EMBL/GenBank/DDBJ databases">
        <title>Genome analysis of Fimbriiglobus ruber SP5, the first member of the order Planctomycetales with confirmed chitinolytic capability.</title>
        <authorList>
            <person name="Ravin N.V."/>
            <person name="Rakitin A.L."/>
            <person name="Ivanova A.A."/>
            <person name="Beletsky A.V."/>
            <person name="Kulichevskaya I.S."/>
            <person name="Mardanov A.V."/>
            <person name="Dedysh S.N."/>
        </authorList>
    </citation>
    <scope>NUCLEOTIDE SEQUENCE [LARGE SCALE GENOMIC DNA]</scope>
    <source>
        <strain evidence="3">SP5</strain>
    </source>
</reference>
<dbReference type="GO" id="GO:0008408">
    <property type="term" value="F:3'-5' exonuclease activity"/>
    <property type="evidence" value="ECO:0007669"/>
    <property type="project" value="TreeGrafter"/>
</dbReference>
<dbReference type="RefSeq" id="WP_161967523.1">
    <property type="nucleotide sequence ID" value="NZ_NIDE01000006.1"/>
</dbReference>
<proteinExistence type="predicted"/>
<dbReference type="InterPro" id="IPR013520">
    <property type="entry name" value="Ribonucl_H"/>
</dbReference>
<protein>
    <submittedName>
        <fullName evidence="2">DNA Pol III Epsilon Chain</fullName>
    </submittedName>
</protein>
<dbReference type="AlphaFoldDB" id="A0A225DYL4"/>
<dbReference type="InterPro" id="IPR012337">
    <property type="entry name" value="RNaseH-like_sf"/>
</dbReference>
<dbReference type="PANTHER" id="PTHR30231:SF41">
    <property type="entry name" value="DNA POLYMERASE III SUBUNIT EPSILON"/>
    <property type="match status" value="1"/>
</dbReference>
<dbReference type="InterPro" id="IPR046768">
    <property type="entry name" value="ExoX-like_C"/>
</dbReference>
<dbReference type="CDD" id="cd06127">
    <property type="entry name" value="DEDDh"/>
    <property type="match status" value="1"/>
</dbReference>
<evidence type="ECO:0000313" key="2">
    <source>
        <dbReference type="EMBL" id="OWK41227.1"/>
    </source>
</evidence>
<dbReference type="GO" id="GO:0045004">
    <property type="term" value="P:DNA replication proofreading"/>
    <property type="evidence" value="ECO:0007669"/>
    <property type="project" value="TreeGrafter"/>
</dbReference>
<evidence type="ECO:0000259" key="1">
    <source>
        <dbReference type="SMART" id="SM00479"/>
    </source>
</evidence>
<gene>
    <name evidence="2" type="ORF">FRUB_04590</name>
</gene>
<dbReference type="Pfam" id="PF00929">
    <property type="entry name" value="RNase_T"/>
    <property type="match status" value="1"/>
</dbReference>
<dbReference type="PANTHER" id="PTHR30231">
    <property type="entry name" value="DNA POLYMERASE III SUBUNIT EPSILON"/>
    <property type="match status" value="1"/>
</dbReference>
<accession>A0A225DYL4</accession>